<name>A0AAU9J7Q6_9CILI</name>
<comment type="caution">
    <text evidence="1">The sequence shown here is derived from an EMBL/GenBank/DDBJ whole genome shotgun (WGS) entry which is preliminary data.</text>
</comment>
<reference evidence="1" key="1">
    <citation type="submission" date="2021-09" db="EMBL/GenBank/DDBJ databases">
        <authorList>
            <consortium name="AG Swart"/>
            <person name="Singh M."/>
            <person name="Singh A."/>
            <person name="Seah K."/>
            <person name="Emmerich C."/>
        </authorList>
    </citation>
    <scope>NUCLEOTIDE SEQUENCE</scope>
    <source>
        <strain evidence="1">ATCC30299</strain>
    </source>
</reference>
<organism evidence="1 2">
    <name type="scientific">Blepharisma stoltei</name>
    <dbReference type="NCBI Taxonomy" id="1481888"/>
    <lineage>
        <taxon>Eukaryota</taxon>
        <taxon>Sar</taxon>
        <taxon>Alveolata</taxon>
        <taxon>Ciliophora</taxon>
        <taxon>Postciliodesmatophora</taxon>
        <taxon>Heterotrichea</taxon>
        <taxon>Heterotrichida</taxon>
        <taxon>Blepharismidae</taxon>
        <taxon>Blepharisma</taxon>
    </lineage>
</organism>
<dbReference type="AlphaFoldDB" id="A0AAU9J7Q6"/>
<protein>
    <submittedName>
        <fullName evidence="1">Uncharacterized protein</fullName>
    </submittedName>
</protein>
<keyword evidence="2" id="KW-1185">Reference proteome</keyword>
<evidence type="ECO:0000313" key="2">
    <source>
        <dbReference type="Proteomes" id="UP001162131"/>
    </source>
</evidence>
<accession>A0AAU9J7Q6</accession>
<gene>
    <name evidence="1" type="ORF">BSTOLATCC_MIC16838</name>
</gene>
<proteinExistence type="predicted"/>
<dbReference type="EMBL" id="CAJZBQ010000016">
    <property type="protein sequence ID" value="CAG9316735.1"/>
    <property type="molecule type" value="Genomic_DNA"/>
</dbReference>
<sequence length="71" mass="8376">MLPAIEFYDSDPFYQISYHLYTAISLLGSSQSNFTTHSPKYQRKWEMQNYDYKPNDTSWANIKAENKKSAD</sequence>
<dbReference type="Proteomes" id="UP001162131">
    <property type="component" value="Unassembled WGS sequence"/>
</dbReference>
<evidence type="ECO:0000313" key="1">
    <source>
        <dbReference type="EMBL" id="CAG9316735.1"/>
    </source>
</evidence>